<dbReference type="AlphaFoldDB" id="A0A318SLQ5"/>
<dbReference type="RefSeq" id="WP_146227553.1">
    <property type="nucleotide sequence ID" value="NZ_QJTE01000013.1"/>
</dbReference>
<evidence type="ECO:0008006" key="4">
    <source>
        <dbReference type="Google" id="ProtNLM"/>
    </source>
</evidence>
<organism evidence="2 3">
    <name type="scientific">Pseudoroseicyclus aestuarii</name>
    <dbReference type="NCBI Taxonomy" id="1795041"/>
    <lineage>
        <taxon>Bacteria</taxon>
        <taxon>Pseudomonadati</taxon>
        <taxon>Pseudomonadota</taxon>
        <taxon>Alphaproteobacteria</taxon>
        <taxon>Rhodobacterales</taxon>
        <taxon>Paracoccaceae</taxon>
        <taxon>Pseudoroseicyclus</taxon>
    </lineage>
</organism>
<evidence type="ECO:0000313" key="3">
    <source>
        <dbReference type="Proteomes" id="UP000248311"/>
    </source>
</evidence>
<proteinExistence type="predicted"/>
<comment type="caution">
    <text evidence="2">The sequence shown here is derived from an EMBL/GenBank/DDBJ whole genome shotgun (WGS) entry which is preliminary data.</text>
</comment>
<evidence type="ECO:0000256" key="1">
    <source>
        <dbReference type="SAM" id="SignalP"/>
    </source>
</evidence>
<accession>A0A318SLQ5</accession>
<dbReference type="EMBL" id="QJTE01000013">
    <property type="protein sequence ID" value="PYE80610.1"/>
    <property type="molecule type" value="Genomic_DNA"/>
</dbReference>
<evidence type="ECO:0000313" key="2">
    <source>
        <dbReference type="EMBL" id="PYE80610.1"/>
    </source>
</evidence>
<protein>
    <recommendedName>
        <fullName evidence="4">Beta-barrel assembly machine subunit BamE</fullName>
    </recommendedName>
</protein>
<dbReference type="Proteomes" id="UP000248311">
    <property type="component" value="Unassembled WGS sequence"/>
</dbReference>
<feature type="chain" id="PRO_5016448533" description="Beta-barrel assembly machine subunit BamE" evidence="1">
    <location>
        <begin position="27"/>
        <end position="119"/>
    </location>
</feature>
<feature type="signal peptide" evidence="1">
    <location>
        <begin position="1"/>
        <end position="26"/>
    </location>
</feature>
<gene>
    <name evidence="2" type="ORF">DFP88_11324</name>
</gene>
<dbReference type="OrthoDB" id="9838966at2"/>
<name>A0A318SLQ5_9RHOB</name>
<keyword evidence="3" id="KW-1185">Reference proteome</keyword>
<reference evidence="2 3" key="1">
    <citation type="submission" date="2018-06" db="EMBL/GenBank/DDBJ databases">
        <title>Genomic Encyclopedia of Type Strains, Phase III (KMG-III): the genomes of soil and plant-associated and newly described type strains.</title>
        <authorList>
            <person name="Whitman W."/>
        </authorList>
    </citation>
    <scope>NUCLEOTIDE SEQUENCE [LARGE SCALE GENOMIC DNA]</scope>
    <source>
        <strain evidence="2 3">CECT 9025</strain>
    </source>
</reference>
<keyword evidence="1" id="KW-0732">Signal</keyword>
<sequence>MLYLAWKRLLPALIAIVMLNTGPSMAEEFDPQAWRSAGGTKASIRARRDMVPAVVEGVTGLSRNEVHEILGEPDEVLGEDDIWYVTRDVMFSEHRVLLIEYDETGAVARARDVSTETWR</sequence>